<feature type="domain" description="Aminotransferase class I/classII large" evidence="6">
    <location>
        <begin position="29"/>
        <end position="380"/>
    </location>
</feature>
<evidence type="ECO:0000256" key="4">
    <source>
        <dbReference type="ARBA" id="ARBA00022679"/>
    </source>
</evidence>
<dbReference type="Pfam" id="PF00155">
    <property type="entry name" value="Aminotran_1_2"/>
    <property type="match status" value="1"/>
</dbReference>
<dbReference type="InterPro" id="IPR051326">
    <property type="entry name" value="Kynurenine-oxoglutarate_AT"/>
</dbReference>
<dbReference type="PANTHER" id="PTHR43807">
    <property type="entry name" value="FI04487P"/>
    <property type="match status" value="1"/>
</dbReference>
<evidence type="ECO:0000256" key="3">
    <source>
        <dbReference type="ARBA" id="ARBA00022576"/>
    </source>
</evidence>
<organism evidence="7 8">
    <name type="scientific">Kaistia hirudinis</name>
    <dbReference type="NCBI Taxonomy" id="1293440"/>
    <lineage>
        <taxon>Bacteria</taxon>
        <taxon>Pseudomonadati</taxon>
        <taxon>Pseudomonadota</taxon>
        <taxon>Alphaproteobacteria</taxon>
        <taxon>Hyphomicrobiales</taxon>
        <taxon>Kaistiaceae</taxon>
        <taxon>Kaistia</taxon>
    </lineage>
</organism>
<dbReference type="InterPro" id="IPR015421">
    <property type="entry name" value="PyrdxlP-dep_Trfase_major"/>
</dbReference>
<evidence type="ECO:0000256" key="1">
    <source>
        <dbReference type="ARBA" id="ARBA00001933"/>
    </source>
</evidence>
<evidence type="ECO:0000256" key="2">
    <source>
        <dbReference type="ARBA" id="ARBA00007441"/>
    </source>
</evidence>
<proteinExistence type="inferred from homology"/>
<evidence type="ECO:0000313" key="8">
    <source>
        <dbReference type="Proteomes" id="UP000553963"/>
    </source>
</evidence>
<dbReference type="NCBIfam" id="NF006488">
    <property type="entry name" value="PRK08912.1"/>
    <property type="match status" value="1"/>
</dbReference>
<accession>A0A840AN04</accession>
<evidence type="ECO:0000259" key="6">
    <source>
        <dbReference type="Pfam" id="PF00155"/>
    </source>
</evidence>
<dbReference type="InterPro" id="IPR015422">
    <property type="entry name" value="PyrdxlP-dep_Trfase_small"/>
</dbReference>
<keyword evidence="8" id="KW-1185">Reference proteome</keyword>
<dbReference type="EMBL" id="JACIDS010000002">
    <property type="protein sequence ID" value="MBB3930674.1"/>
    <property type="molecule type" value="Genomic_DNA"/>
</dbReference>
<keyword evidence="5" id="KW-0663">Pyridoxal phosphate</keyword>
<name>A0A840AN04_9HYPH</name>
<dbReference type="Gene3D" id="3.90.1150.10">
    <property type="entry name" value="Aspartate Aminotransferase, domain 1"/>
    <property type="match status" value="1"/>
</dbReference>
<sequence>MKTTNPVYTGLPTTIFEVMSRLAIEHGSINLGQGFPDVDGPEDLRRLAADALVAGPNQYPPMMGLPELRAAVADVDRRFYGLDLDWKREILVTSGATEALSDIITALIEPGDEVVLIEPLYDCYLPLVRRAGGIPRLVRLTPPEWKLDVAALEAAFSDKTKAILLNNPMNPAAKVFSREELAAIAELCVRFDAYAICDEVYEHIRFDGRGHIPLMTLPGMRERAIRIGSAGKTFSFTGWKVGYVAAAPALLDPIAKAHQFTTFTTPPHLQKAVAAGLAKDDAYYAELSGALAAKRDRLAAGLERLGFGVVPCGGTYFVSADVAPLGLGANDVELCRRMTVEAGVTAVPVSAFYAENGPSHFVRFCFSKRDEILDEALNRLGTWIEGLRRAVA</sequence>
<dbReference type="Gene3D" id="3.40.640.10">
    <property type="entry name" value="Type I PLP-dependent aspartate aminotransferase-like (Major domain)"/>
    <property type="match status" value="1"/>
</dbReference>
<keyword evidence="4 7" id="KW-0808">Transferase</keyword>
<dbReference type="GO" id="GO:0030170">
    <property type="term" value="F:pyridoxal phosphate binding"/>
    <property type="evidence" value="ECO:0007669"/>
    <property type="project" value="InterPro"/>
</dbReference>
<dbReference type="GO" id="GO:0005737">
    <property type="term" value="C:cytoplasm"/>
    <property type="evidence" value="ECO:0007669"/>
    <property type="project" value="TreeGrafter"/>
</dbReference>
<dbReference type="CDD" id="cd00609">
    <property type="entry name" value="AAT_like"/>
    <property type="match status" value="1"/>
</dbReference>
<dbReference type="FunFam" id="3.40.640.10:FF:000024">
    <property type="entry name" value="Kynurenine--oxoglutarate transaminase 3"/>
    <property type="match status" value="1"/>
</dbReference>
<comment type="caution">
    <text evidence="7">The sequence shown here is derived from an EMBL/GenBank/DDBJ whole genome shotgun (WGS) entry which is preliminary data.</text>
</comment>
<reference evidence="7 8" key="1">
    <citation type="submission" date="2020-08" db="EMBL/GenBank/DDBJ databases">
        <title>Genomic Encyclopedia of Type Strains, Phase IV (KMG-IV): sequencing the most valuable type-strain genomes for metagenomic binning, comparative biology and taxonomic classification.</title>
        <authorList>
            <person name="Goeker M."/>
        </authorList>
    </citation>
    <scope>NUCLEOTIDE SEQUENCE [LARGE SCALE GENOMIC DNA]</scope>
    <source>
        <strain evidence="7 8">DSM 25966</strain>
    </source>
</reference>
<protein>
    <submittedName>
        <fullName evidence="7">Aspartate/methionine/tyrosine aminotransferase</fullName>
    </submittedName>
</protein>
<dbReference type="Proteomes" id="UP000553963">
    <property type="component" value="Unassembled WGS sequence"/>
</dbReference>
<dbReference type="InterPro" id="IPR004839">
    <property type="entry name" value="Aminotransferase_I/II_large"/>
</dbReference>
<dbReference type="InterPro" id="IPR015424">
    <property type="entry name" value="PyrdxlP-dep_Trfase"/>
</dbReference>
<evidence type="ECO:0000256" key="5">
    <source>
        <dbReference type="ARBA" id="ARBA00022898"/>
    </source>
</evidence>
<dbReference type="SUPFAM" id="SSF53383">
    <property type="entry name" value="PLP-dependent transferases"/>
    <property type="match status" value="1"/>
</dbReference>
<dbReference type="RefSeq" id="WP_183398310.1">
    <property type="nucleotide sequence ID" value="NZ_JACIDS010000002.1"/>
</dbReference>
<dbReference type="AlphaFoldDB" id="A0A840AN04"/>
<comment type="similarity">
    <text evidence="2">Belongs to the class-I pyridoxal-phosphate-dependent aminotransferase family.</text>
</comment>
<gene>
    <name evidence="7" type="ORF">GGR25_001713</name>
</gene>
<dbReference type="PANTHER" id="PTHR43807:SF20">
    <property type="entry name" value="FI04487P"/>
    <property type="match status" value="1"/>
</dbReference>
<comment type="cofactor">
    <cofactor evidence="1">
        <name>pyridoxal 5'-phosphate</name>
        <dbReference type="ChEBI" id="CHEBI:597326"/>
    </cofactor>
</comment>
<evidence type="ECO:0000313" key="7">
    <source>
        <dbReference type="EMBL" id="MBB3930674.1"/>
    </source>
</evidence>
<keyword evidence="3 7" id="KW-0032">Aminotransferase</keyword>
<dbReference type="GO" id="GO:0016212">
    <property type="term" value="F:kynurenine-oxoglutarate transaminase activity"/>
    <property type="evidence" value="ECO:0007669"/>
    <property type="project" value="TreeGrafter"/>
</dbReference>